<evidence type="ECO:0000256" key="1">
    <source>
        <dbReference type="SAM" id="MobiDB-lite"/>
    </source>
</evidence>
<keyword evidence="2" id="KW-0812">Transmembrane</keyword>
<evidence type="ECO:0000313" key="4">
    <source>
        <dbReference type="Proteomes" id="UP001527925"/>
    </source>
</evidence>
<feature type="transmembrane region" description="Helical" evidence="2">
    <location>
        <begin position="68"/>
        <end position="89"/>
    </location>
</feature>
<feature type="transmembrane region" description="Helical" evidence="2">
    <location>
        <begin position="37"/>
        <end position="61"/>
    </location>
</feature>
<gene>
    <name evidence="3" type="ORF">HK105_206512</name>
</gene>
<sequence length="342" mass="35531">MTATNPAADWAALALAANSTDDPSAVLVPASLFGTNAVVTAAVVLAVAAILASAFTTGFVVHRVVVRGFSGAGVTLILVNVLALALEAAEMARAQAPAPTGVLFALRNMWIPLGVLGLNLLQIQVAAVFQGSLIRLSLFERARLPWIGIASFGIYTLLVAACGLALNVFLLVSVRRNTPEPVQREDEAATLATIGRDCVRPLQGLLAFVVVLDVAGLVLFVVSLLFANNTEANITFNGLVQISLAFFGFHMNAETVMYDQVVTIFLDKMPKEYIARVGISSWLGGGANDVSEASSVRALIGRDGTGSQSAVAGSSSIDSAAPSIVVQGSGDNSGEAVYSSRR</sequence>
<dbReference type="EMBL" id="JADGIZ020000039">
    <property type="protein sequence ID" value="KAL2913921.1"/>
    <property type="molecule type" value="Genomic_DNA"/>
</dbReference>
<evidence type="ECO:0000313" key="3">
    <source>
        <dbReference type="EMBL" id="KAL2913921.1"/>
    </source>
</evidence>
<evidence type="ECO:0000256" key="2">
    <source>
        <dbReference type="SAM" id="Phobius"/>
    </source>
</evidence>
<reference evidence="3 4" key="1">
    <citation type="submission" date="2023-09" db="EMBL/GenBank/DDBJ databases">
        <title>Pangenome analysis of Batrachochytrium dendrobatidis and related Chytrids.</title>
        <authorList>
            <person name="Yacoub M.N."/>
            <person name="Stajich J.E."/>
            <person name="James T.Y."/>
        </authorList>
    </citation>
    <scope>NUCLEOTIDE SEQUENCE [LARGE SCALE GENOMIC DNA]</scope>
    <source>
        <strain evidence="3 4">JEL0888</strain>
    </source>
</reference>
<accession>A0ABR4N368</accession>
<comment type="caution">
    <text evidence="3">The sequence shown here is derived from an EMBL/GenBank/DDBJ whole genome shotgun (WGS) entry which is preliminary data.</text>
</comment>
<proteinExistence type="predicted"/>
<keyword evidence="4" id="KW-1185">Reference proteome</keyword>
<keyword evidence="2" id="KW-1133">Transmembrane helix</keyword>
<dbReference type="Proteomes" id="UP001527925">
    <property type="component" value="Unassembled WGS sequence"/>
</dbReference>
<feature type="transmembrane region" description="Helical" evidence="2">
    <location>
        <begin position="146"/>
        <end position="172"/>
    </location>
</feature>
<keyword evidence="2" id="KW-0472">Membrane</keyword>
<name>A0ABR4N368_9FUNG</name>
<organism evidence="3 4">
    <name type="scientific">Polyrhizophydium stewartii</name>
    <dbReference type="NCBI Taxonomy" id="2732419"/>
    <lineage>
        <taxon>Eukaryota</taxon>
        <taxon>Fungi</taxon>
        <taxon>Fungi incertae sedis</taxon>
        <taxon>Chytridiomycota</taxon>
        <taxon>Chytridiomycota incertae sedis</taxon>
        <taxon>Chytridiomycetes</taxon>
        <taxon>Rhizophydiales</taxon>
        <taxon>Rhizophydiales incertae sedis</taxon>
        <taxon>Polyrhizophydium</taxon>
    </lineage>
</organism>
<protein>
    <submittedName>
        <fullName evidence="3">Uncharacterized protein</fullName>
    </submittedName>
</protein>
<feature type="transmembrane region" description="Helical" evidence="2">
    <location>
        <begin position="205"/>
        <end position="227"/>
    </location>
</feature>
<feature type="region of interest" description="Disordered" evidence="1">
    <location>
        <begin position="322"/>
        <end position="342"/>
    </location>
</feature>
<feature type="transmembrane region" description="Helical" evidence="2">
    <location>
        <begin position="109"/>
        <end position="134"/>
    </location>
</feature>